<evidence type="ECO:0000256" key="4">
    <source>
        <dbReference type="ARBA" id="ARBA00022692"/>
    </source>
</evidence>
<evidence type="ECO:0000313" key="9">
    <source>
        <dbReference type="Proteomes" id="UP000184501"/>
    </source>
</evidence>
<keyword evidence="6 7" id="KW-0472">Membrane</keyword>
<evidence type="ECO:0000256" key="7">
    <source>
        <dbReference type="SAM" id="Phobius"/>
    </source>
</evidence>
<comment type="subcellular location">
    <subcellularLocation>
        <location evidence="1">Cell membrane</location>
        <topology evidence="1">Multi-pass membrane protein</topology>
    </subcellularLocation>
</comment>
<name>A0A1M5K532_STRHI</name>
<evidence type="ECO:0000256" key="5">
    <source>
        <dbReference type="ARBA" id="ARBA00022989"/>
    </source>
</evidence>
<keyword evidence="9" id="KW-1185">Reference proteome</keyword>
<dbReference type="Pfam" id="PF07681">
    <property type="entry name" value="DoxX"/>
    <property type="match status" value="1"/>
</dbReference>
<dbReference type="PANTHER" id="PTHR33452">
    <property type="entry name" value="OXIDOREDUCTASE CATD-RELATED"/>
    <property type="match status" value="1"/>
</dbReference>
<keyword evidence="4 7" id="KW-0812">Transmembrane</keyword>
<evidence type="ECO:0000256" key="6">
    <source>
        <dbReference type="ARBA" id="ARBA00023136"/>
    </source>
</evidence>
<feature type="transmembrane region" description="Helical" evidence="7">
    <location>
        <begin position="12"/>
        <end position="29"/>
    </location>
</feature>
<dbReference type="InterPro" id="IPR032808">
    <property type="entry name" value="DoxX"/>
</dbReference>
<evidence type="ECO:0000256" key="1">
    <source>
        <dbReference type="ARBA" id="ARBA00004651"/>
    </source>
</evidence>
<dbReference type="AlphaFoldDB" id="A0A1M5K532"/>
<feature type="transmembrane region" description="Helical" evidence="7">
    <location>
        <begin position="106"/>
        <end position="126"/>
    </location>
</feature>
<feature type="transmembrane region" description="Helical" evidence="7">
    <location>
        <begin position="80"/>
        <end position="100"/>
    </location>
</feature>
<dbReference type="InterPro" id="IPR051907">
    <property type="entry name" value="DoxX-like_oxidoreductase"/>
</dbReference>
<protein>
    <submittedName>
        <fullName evidence="8">Putative oxidoreductase</fullName>
    </submittedName>
</protein>
<dbReference type="Proteomes" id="UP000184501">
    <property type="component" value="Unassembled WGS sequence"/>
</dbReference>
<dbReference type="GO" id="GO:0005886">
    <property type="term" value="C:plasma membrane"/>
    <property type="evidence" value="ECO:0007669"/>
    <property type="project" value="UniProtKB-SubCell"/>
</dbReference>
<proteinExistence type="inferred from homology"/>
<dbReference type="STRING" id="2017.SAMN05444320_109140"/>
<reference evidence="8 9" key="1">
    <citation type="submission" date="2016-11" db="EMBL/GenBank/DDBJ databases">
        <authorList>
            <person name="Jaros S."/>
            <person name="Januszkiewicz K."/>
            <person name="Wedrychowicz H."/>
        </authorList>
    </citation>
    <scope>NUCLEOTIDE SEQUENCE [LARGE SCALE GENOMIC DNA]</scope>
    <source>
        <strain evidence="8 9">DSM 44523</strain>
    </source>
</reference>
<evidence type="ECO:0000256" key="3">
    <source>
        <dbReference type="ARBA" id="ARBA00022475"/>
    </source>
</evidence>
<dbReference type="RefSeq" id="WP_073487774.1">
    <property type="nucleotide sequence ID" value="NZ_FQVN01000009.1"/>
</dbReference>
<evidence type="ECO:0000256" key="2">
    <source>
        <dbReference type="ARBA" id="ARBA00006679"/>
    </source>
</evidence>
<accession>A0A1M5K532</accession>
<dbReference type="PANTHER" id="PTHR33452:SF1">
    <property type="entry name" value="INNER MEMBRANE PROTEIN YPHA-RELATED"/>
    <property type="match status" value="1"/>
</dbReference>
<evidence type="ECO:0000313" key="8">
    <source>
        <dbReference type="EMBL" id="SHG47690.1"/>
    </source>
</evidence>
<keyword evidence="5 7" id="KW-1133">Transmembrane helix</keyword>
<keyword evidence="3" id="KW-1003">Cell membrane</keyword>
<sequence>MQLPAWIRDLALLFARIAIGVVFMAHGWQKLVTNGMGATATGFDKIGIPLPTLSAWFTALVEFAGGAALIVGLLLPLVGLLQAFAMFGALFFVHSNGLFLPKGFEYVLVLAAAAIALGFNGGAYSLDRVLFGRRAVSRASEPAAA</sequence>
<comment type="similarity">
    <text evidence="2">Belongs to the DoxX family.</text>
</comment>
<dbReference type="EMBL" id="FQVN01000009">
    <property type="protein sequence ID" value="SHG47690.1"/>
    <property type="molecule type" value="Genomic_DNA"/>
</dbReference>
<gene>
    <name evidence="8" type="ORF">SAMN05444320_109140</name>
</gene>
<organism evidence="8 9">
    <name type="scientific">Streptoalloteichus hindustanus</name>
    <dbReference type="NCBI Taxonomy" id="2017"/>
    <lineage>
        <taxon>Bacteria</taxon>
        <taxon>Bacillati</taxon>
        <taxon>Actinomycetota</taxon>
        <taxon>Actinomycetes</taxon>
        <taxon>Pseudonocardiales</taxon>
        <taxon>Pseudonocardiaceae</taxon>
        <taxon>Streptoalloteichus</taxon>
    </lineage>
</organism>
<feature type="transmembrane region" description="Helical" evidence="7">
    <location>
        <begin position="53"/>
        <end position="75"/>
    </location>
</feature>
<dbReference type="OrthoDB" id="1122432at2"/>